<keyword evidence="2" id="KW-0479">Metal-binding</keyword>
<dbReference type="SUPFAM" id="SSF53098">
    <property type="entry name" value="Ribonuclease H-like"/>
    <property type="match status" value="1"/>
</dbReference>
<keyword evidence="5" id="KW-0539">Nucleus</keyword>
<dbReference type="Proteomes" id="UP000765509">
    <property type="component" value="Unassembled WGS sequence"/>
</dbReference>
<evidence type="ECO:0000313" key="7">
    <source>
        <dbReference type="EMBL" id="MBW0545650.1"/>
    </source>
</evidence>
<gene>
    <name evidence="7" type="ORF">O181_085365</name>
</gene>
<dbReference type="GO" id="GO:0005634">
    <property type="term" value="C:nucleus"/>
    <property type="evidence" value="ECO:0007669"/>
    <property type="project" value="UniProtKB-SubCell"/>
</dbReference>
<dbReference type="EMBL" id="AVOT02050601">
    <property type="protein sequence ID" value="MBW0545650.1"/>
    <property type="molecule type" value="Genomic_DNA"/>
</dbReference>
<keyword evidence="3" id="KW-0863">Zinc-finger</keyword>
<dbReference type="OrthoDB" id="1715602at2759"/>
<evidence type="ECO:0000313" key="8">
    <source>
        <dbReference type="Proteomes" id="UP000765509"/>
    </source>
</evidence>
<organism evidence="7 8">
    <name type="scientific">Austropuccinia psidii MF-1</name>
    <dbReference type="NCBI Taxonomy" id="1389203"/>
    <lineage>
        <taxon>Eukaryota</taxon>
        <taxon>Fungi</taxon>
        <taxon>Dikarya</taxon>
        <taxon>Basidiomycota</taxon>
        <taxon>Pucciniomycotina</taxon>
        <taxon>Pucciniomycetes</taxon>
        <taxon>Pucciniales</taxon>
        <taxon>Sphaerophragmiaceae</taxon>
        <taxon>Austropuccinia</taxon>
    </lineage>
</organism>
<dbReference type="Pfam" id="PF05699">
    <property type="entry name" value="Dimer_Tnp_hAT"/>
    <property type="match status" value="1"/>
</dbReference>
<protein>
    <recommendedName>
        <fullName evidence="6">HAT C-terminal dimerisation domain-containing protein</fullName>
    </recommendedName>
</protein>
<evidence type="ECO:0000256" key="3">
    <source>
        <dbReference type="ARBA" id="ARBA00022771"/>
    </source>
</evidence>
<name>A0A9Q3IMW1_9BASI</name>
<dbReference type="InterPro" id="IPR052035">
    <property type="entry name" value="ZnF_BED_domain_contain"/>
</dbReference>
<evidence type="ECO:0000256" key="4">
    <source>
        <dbReference type="ARBA" id="ARBA00022833"/>
    </source>
</evidence>
<evidence type="ECO:0000259" key="6">
    <source>
        <dbReference type="Pfam" id="PF05699"/>
    </source>
</evidence>
<evidence type="ECO:0000256" key="5">
    <source>
        <dbReference type="ARBA" id="ARBA00023242"/>
    </source>
</evidence>
<sequence>MFKEEAQKNFKRSINPKADLTAQQHVGLFDEMYSTLALGVSNLETEVERFFAEPLEPKSTDILVFWNSLKSLFPTLGLMANKVLSIPATSAPSERVFSDGRKILTYQCAALSSKHVDQLACVKSWSHTFCPLFSHE</sequence>
<feature type="domain" description="HAT C-terminal dimerisation" evidence="6">
    <location>
        <begin position="46"/>
        <end position="125"/>
    </location>
</feature>
<dbReference type="InterPro" id="IPR012337">
    <property type="entry name" value="RNaseH-like_sf"/>
</dbReference>
<dbReference type="GO" id="GO:0008270">
    <property type="term" value="F:zinc ion binding"/>
    <property type="evidence" value="ECO:0007669"/>
    <property type="project" value="UniProtKB-KW"/>
</dbReference>
<evidence type="ECO:0000256" key="2">
    <source>
        <dbReference type="ARBA" id="ARBA00022723"/>
    </source>
</evidence>
<comment type="subcellular location">
    <subcellularLocation>
        <location evidence="1">Nucleus</location>
    </subcellularLocation>
</comment>
<dbReference type="PANTHER" id="PTHR46481:SF10">
    <property type="entry name" value="ZINC FINGER BED DOMAIN-CONTAINING PROTEIN 39"/>
    <property type="match status" value="1"/>
</dbReference>
<comment type="caution">
    <text evidence="7">The sequence shown here is derived from an EMBL/GenBank/DDBJ whole genome shotgun (WGS) entry which is preliminary data.</text>
</comment>
<accession>A0A9Q3IMW1</accession>
<dbReference type="GO" id="GO:0046983">
    <property type="term" value="F:protein dimerization activity"/>
    <property type="evidence" value="ECO:0007669"/>
    <property type="project" value="InterPro"/>
</dbReference>
<reference evidence="7" key="1">
    <citation type="submission" date="2021-03" db="EMBL/GenBank/DDBJ databases">
        <title>Draft genome sequence of rust myrtle Austropuccinia psidii MF-1, a brazilian biotype.</title>
        <authorList>
            <person name="Quecine M.C."/>
            <person name="Pachon D.M.R."/>
            <person name="Bonatelli M.L."/>
            <person name="Correr F.H."/>
            <person name="Franceschini L.M."/>
            <person name="Leite T.F."/>
            <person name="Margarido G.R.A."/>
            <person name="Almeida C.A."/>
            <person name="Ferrarezi J.A."/>
            <person name="Labate C.A."/>
        </authorList>
    </citation>
    <scope>NUCLEOTIDE SEQUENCE</scope>
    <source>
        <strain evidence="7">MF-1</strain>
    </source>
</reference>
<keyword evidence="8" id="KW-1185">Reference proteome</keyword>
<proteinExistence type="predicted"/>
<dbReference type="InterPro" id="IPR008906">
    <property type="entry name" value="HATC_C_dom"/>
</dbReference>
<dbReference type="PANTHER" id="PTHR46481">
    <property type="entry name" value="ZINC FINGER BED DOMAIN-CONTAINING PROTEIN 4"/>
    <property type="match status" value="1"/>
</dbReference>
<evidence type="ECO:0000256" key="1">
    <source>
        <dbReference type="ARBA" id="ARBA00004123"/>
    </source>
</evidence>
<keyword evidence="4" id="KW-0862">Zinc</keyword>
<dbReference type="AlphaFoldDB" id="A0A9Q3IMW1"/>